<comment type="subcellular location">
    <subcellularLocation>
        <location evidence="1">Membrane</location>
        <topology evidence="1">Multi-pass membrane protein</topology>
    </subcellularLocation>
</comment>
<feature type="transmembrane region" description="Helical" evidence="5">
    <location>
        <begin position="183"/>
        <end position="201"/>
    </location>
</feature>
<dbReference type="RefSeq" id="WP_069377468.1">
    <property type="nucleotide sequence ID" value="NZ_CP017141.1"/>
</dbReference>
<dbReference type="EMBL" id="CP017141">
    <property type="protein sequence ID" value="AOM75770.1"/>
    <property type="molecule type" value="Genomic_DNA"/>
</dbReference>
<dbReference type="Gene3D" id="1.20.1540.10">
    <property type="entry name" value="Rhomboid-like"/>
    <property type="match status" value="1"/>
</dbReference>
<keyword evidence="8" id="KW-1185">Reference proteome</keyword>
<dbReference type="InterPro" id="IPR050925">
    <property type="entry name" value="Rhomboid_protease_S54"/>
</dbReference>
<evidence type="ECO:0000259" key="6">
    <source>
        <dbReference type="Pfam" id="PF01694"/>
    </source>
</evidence>
<dbReference type="GO" id="GO:0004252">
    <property type="term" value="F:serine-type endopeptidase activity"/>
    <property type="evidence" value="ECO:0007669"/>
    <property type="project" value="InterPro"/>
</dbReference>
<accession>A0A1D7QAR3</accession>
<evidence type="ECO:0000256" key="4">
    <source>
        <dbReference type="ARBA" id="ARBA00023136"/>
    </source>
</evidence>
<dbReference type="OrthoDB" id="797199at2"/>
<dbReference type="PANTHER" id="PTHR43731:SF26">
    <property type="entry name" value="RHOMBOID-LIKE PROTEIN 10, CHLOROPLASTIC"/>
    <property type="match status" value="1"/>
</dbReference>
<reference evidence="7 8" key="1">
    <citation type="submission" date="2016-08" db="EMBL/GenBank/DDBJ databases">
        <authorList>
            <person name="Seilhamer J.J."/>
        </authorList>
    </citation>
    <scope>NUCLEOTIDE SEQUENCE [LARGE SCALE GENOMIC DNA]</scope>
    <source>
        <strain evidence="7 8">DX4</strain>
    </source>
</reference>
<feature type="transmembrane region" description="Helical" evidence="5">
    <location>
        <begin position="98"/>
        <end position="115"/>
    </location>
</feature>
<keyword evidence="2 5" id="KW-0812">Transmembrane</keyword>
<dbReference type="PANTHER" id="PTHR43731">
    <property type="entry name" value="RHOMBOID PROTEASE"/>
    <property type="match status" value="1"/>
</dbReference>
<dbReference type="InterPro" id="IPR035952">
    <property type="entry name" value="Rhomboid-like_sf"/>
</dbReference>
<sequence>MLSDFNAPLSPTPGILLIISITTIISVYAFYYQKVYFSFLLHPYSIAGKKKLYTLITAALVHTSWFHLIFNMAIVYILGVMVEQKFEMMGSYGSVRFFVLYLFTTITGNFGSALVHRKDFSFRSAGASTGALAILGSFCIVNATESYISLPYLGEILNIHFVIIFILGLIYEIKFGKKDHTDQYAHIFGVLSGILITLLFYPHLFRLIYLF</sequence>
<keyword evidence="4 5" id="KW-0472">Membrane</keyword>
<keyword evidence="3 5" id="KW-1133">Transmembrane helix</keyword>
<feature type="transmembrane region" description="Helical" evidence="5">
    <location>
        <begin position="150"/>
        <end position="171"/>
    </location>
</feature>
<evidence type="ECO:0000256" key="3">
    <source>
        <dbReference type="ARBA" id="ARBA00022989"/>
    </source>
</evidence>
<protein>
    <recommendedName>
        <fullName evidence="6">Peptidase S54 rhomboid domain-containing protein</fullName>
    </recommendedName>
</protein>
<evidence type="ECO:0000313" key="8">
    <source>
        <dbReference type="Proteomes" id="UP000094313"/>
    </source>
</evidence>
<feature type="transmembrane region" description="Helical" evidence="5">
    <location>
        <begin position="127"/>
        <end position="144"/>
    </location>
</feature>
<evidence type="ECO:0000313" key="7">
    <source>
        <dbReference type="EMBL" id="AOM75770.1"/>
    </source>
</evidence>
<dbReference type="SUPFAM" id="SSF144091">
    <property type="entry name" value="Rhomboid-like"/>
    <property type="match status" value="1"/>
</dbReference>
<dbReference type="KEGG" id="psty:BFS30_00435"/>
<proteinExistence type="predicted"/>
<gene>
    <name evidence="7" type="ORF">BFS30_00435</name>
</gene>
<dbReference type="Proteomes" id="UP000094313">
    <property type="component" value="Chromosome"/>
</dbReference>
<evidence type="ECO:0000256" key="5">
    <source>
        <dbReference type="SAM" id="Phobius"/>
    </source>
</evidence>
<evidence type="ECO:0000256" key="2">
    <source>
        <dbReference type="ARBA" id="ARBA00022692"/>
    </source>
</evidence>
<feature type="domain" description="Peptidase S54 rhomboid" evidence="6">
    <location>
        <begin position="50"/>
        <end position="201"/>
    </location>
</feature>
<dbReference type="AlphaFoldDB" id="A0A1D7QAR3"/>
<dbReference type="GO" id="GO:0016020">
    <property type="term" value="C:membrane"/>
    <property type="evidence" value="ECO:0007669"/>
    <property type="project" value="UniProtKB-SubCell"/>
</dbReference>
<evidence type="ECO:0000256" key="1">
    <source>
        <dbReference type="ARBA" id="ARBA00004141"/>
    </source>
</evidence>
<feature type="transmembrane region" description="Helical" evidence="5">
    <location>
        <begin position="12"/>
        <end position="31"/>
    </location>
</feature>
<name>A0A1D7QAR3_9SPHI</name>
<dbReference type="InterPro" id="IPR022764">
    <property type="entry name" value="Peptidase_S54_rhomboid_dom"/>
</dbReference>
<dbReference type="Pfam" id="PF01694">
    <property type="entry name" value="Rhomboid"/>
    <property type="match status" value="1"/>
</dbReference>
<feature type="transmembrane region" description="Helical" evidence="5">
    <location>
        <begin position="52"/>
        <end position="78"/>
    </location>
</feature>
<organism evidence="7 8">
    <name type="scientific">Pedobacter steynii</name>
    <dbReference type="NCBI Taxonomy" id="430522"/>
    <lineage>
        <taxon>Bacteria</taxon>
        <taxon>Pseudomonadati</taxon>
        <taxon>Bacteroidota</taxon>
        <taxon>Sphingobacteriia</taxon>
        <taxon>Sphingobacteriales</taxon>
        <taxon>Sphingobacteriaceae</taxon>
        <taxon>Pedobacter</taxon>
    </lineage>
</organism>